<dbReference type="AlphaFoldDB" id="A0A2H0UZU7"/>
<dbReference type="PANTHER" id="PTHR43197:SF1">
    <property type="entry name" value="UTP--GLUCOSE-1-PHOSPHATE URIDYLYLTRANSFERASE"/>
    <property type="match status" value="1"/>
</dbReference>
<comment type="similarity">
    <text evidence="1">Belongs to the UDPGP type 2 family.</text>
</comment>
<dbReference type="Proteomes" id="UP000228906">
    <property type="component" value="Unassembled WGS sequence"/>
</dbReference>
<dbReference type="InterPro" id="IPR005835">
    <property type="entry name" value="NTP_transferase_dom"/>
</dbReference>
<comment type="catalytic activity">
    <reaction evidence="5">
        <text>alpha-D-glucose 1-phosphate + UTP + H(+) = UDP-alpha-D-glucose + diphosphate</text>
        <dbReference type="Rhea" id="RHEA:19889"/>
        <dbReference type="ChEBI" id="CHEBI:15378"/>
        <dbReference type="ChEBI" id="CHEBI:33019"/>
        <dbReference type="ChEBI" id="CHEBI:46398"/>
        <dbReference type="ChEBI" id="CHEBI:58601"/>
        <dbReference type="ChEBI" id="CHEBI:58885"/>
        <dbReference type="EC" id="2.7.7.9"/>
    </reaction>
</comment>
<evidence type="ECO:0000256" key="4">
    <source>
        <dbReference type="ARBA" id="ARBA00022695"/>
    </source>
</evidence>
<dbReference type="GO" id="GO:0003983">
    <property type="term" value="F:UTP:glucose-1-phosphate uridylyltransferase activity"/>
    <property type="evidence" value="ECO:0007669"/>
    <property type="project" value="UniProtKB-EC"/>
</dbReference>
<evidence type="ECO:0000256" key="5">
    <source>
        <dbReference type="ARBA" id="ARBA00048128"/>
    </source>
</evidence>
<gene>
    <name evidence="7" type="ORF">COU03_00925</name>
</gene>
<sequence length="314" mass="34807">MSICRVRSALSKLMTEASNGNSEIKEVKKAVLPMAGLGSRFYPISKAVGKELLPLVDCPMISYAVEEAKQAGIEEVILVAKENNKTVAEYFKSDAKLEQFLEDRIAKEPLENLQRAHRGLEQISFSSVVQPWPKGDGDAVLKAEKKVGKEPFAVVFFDDIFVSKTPALTQLINVFQTSQKIVVGLKKASPGKLPFYGVVKAEKIANNLYKIKDVVEKPAIDQAPSDLAVCGRYILTDEIFSYLKKIPPTAKGEIILADAFKAMLADGKIIYGCEIEGNWLECGNMAEWLKSNLTLCLKHPKYGPLLKEWLKKIK</sequence>
<evidence type="ECO:0000256" key="3">
    <source>
        <dbReference type="ARBA" id="ARBA00022679"/>
    </source>
</evidence>
<reference evidence="8" key="1">
    <citation type="submission" date="2017-09" db="EMBL/GenBank/DDBJ databases">
        <title>Depth-based differentiation of microbial function through sediment-hosted aquifers and enrichment of novel symbionts in the deep terrestrial subsurface.</title>
        <authorList>
            <person name="Probst A.J."/>
            <person name="Ladd B."/>
            <person name="Jarett J.K."/>
            <person name="Geller-Mcgrath D.E."/>
            <person name="Sieber C.M.K."/>
            <person name="Emerson J.B."/>
            <person name="Anantharaman K."/>
            <person name="Thomas B.C."/>
            <person name="Malmstrom R."/>
            <person name="Stieglmeier M."/>
            <person name="Klingl A."/>
            <person name="Woyke T."/>
            <person name="Ryan C.M."/>
            <person name="Banfield J.F."/>
        </authorList>
    </citation>
    <scope>NUCLEOTIDE SEQUENCE [LARGE SCALE GENOMIC DNA]</scope>
</reference>
<evidence type="ECO:0000256" key="2">
    <source>
        <dbReference type="ARBA" id="ARBA00012415"/>
    </source>
</evidence>
<proteinExistence type="inferred from homology"/>
<dbReference type="Gene3D" id="3.90.550.10">
    <property type="entry name" value="Spore Coat Polysaccharide Biosynthesis Protein SpsA, Chain A"/>
    <property type="match status" value="1"/>
</dbReference>
<dbReference type="InterPro" id="IPR029044">
    <property type="entry name" value="Nucleotide-diphossugar_trans"/>
</dbReference>
<protein>
    <recommendedName>
        <fullName evidence="2">UTP--glucose-1-phosphate uridylyltransferase</fullName>
        <ecNumber evidence="2">2.7.7.9</ecNumber>
    </recommendedName>
</protein>
<evidence type="ECO:0000313" key="8">
    <source>
        <dbReference type="Proteomes" id="UP000228906"/>
    </source>
</evidence>
<dbReference type="GO" id="GO:0006011">
    <property type="term" value="P:UDP-alpha-D-glucose metabolic process"/>
    <property type="evidence" value="ECO:0007669"/>
    <property type="project" value="InterPro"/>
</dbReference>
<evidence type="ECO:0000259" key="6">
    <source>
        <dbReference type="Pfam" id="PF00483"/>
    </source>
</evidence>
<keyword evidence="3 7" id="KW-0808">Transferase</keyword>
<evidence type="ECO:0000313" key="7">
    <source>
        <dbReference type="EMBL" id="PIR91709.1"/>
    </source>
</evidence>
<evidence type="ECO:0000256" key="1">
    <source>
        <dbReference type="ARBA" id="ARBA00006890"/>
    </source>
</evidence>
<dbReference type="Pfam" id="PF00483">
    <property type="entry name" value="NTP_transferase"/>
    <property type="match status" value="1"/>
</dbReference>
<dbReference type="SUPFAM" id="SSF53448">
    <property type="entry name" value="Nucleotide-diphospho-sugar transferases"/>
    <property type="match status" value="1"/>
</dbReference>
<dbReference type="InterPro" id="IPR005771">
    <property type="entry name" value="GalU_uridylyltTrfase_bac/arc"/>
</dbReference>
<organism evidence="7 8">
    <name type="scientific">bacterium (Candidatus Gribaldobacteria) CG10_big_fil_rev_8_21_14_0_10_41_12</name>
    <dbReference type="NCBI Taxonomy" id="2014277"/>
    <lineage>
        <taxon>Bacteria</taxon>
        <taxon>Candidatus Gribaldobacteria</taxon>
    </lineage>
</organism>
<dbReference type="EC" id="2.7.7.9" evidence="2"/>
<dbReference type="PANTHER" id="PTHR43197">
    <property type="entry name" value="UTP--GLUCOSE-1-PHOSPHATE URIDYLYLTRANSFERASE"/>
    <property type="match status" value="1"/>
</dbReference>
<keyword evidence="4 7" id="KW-0548">Nucleotidyltransferase</keyword>
<accession>A0A2H0UZU7</accession>
<comment type="caution">
    <text evidence="7">The sequence shown here is derived from an EMBL/GenBank/DDBJ whole genome shotgun (WGS) entry which is preliminary data.</text>
</comment>
<name>A0A2H0UZU7_9BACT</name>
<feature type="domain" description="Nucleotidyl transferase" evidence="6">
    <location>
        <begin position="30"/>
        <end position="293"/>
    </location>
</feature>
<dbReference type="EMBL" id="PFAV01000017">
    <property type="protein sequence ID" value="PIR91709.1"/>
    <property type="molecule type" value="Genomic_DNA"/>
</dbReference>